<protein>
    <submittedName>
        <fullName evidence="4">Uncharacterized oxidoreductase SAV2478</fullName>
        <ecNumber evidence="4">1.-.-.-</ecNumber>
    </submittedName>
</protein>
<gene>
    <name evidence="4" type="ORF">NCTC4822_01624</name>
</gene>
<evidence type="ECO:0000256" key="1">
    <source>
        <dbReference type="ARBA" id="ARBA00006484"/>
    </source>
</evidence>
<sequence length="262" mass="29269">MRRAMSMVCSAMPKVKTIFITGATSGVGYALTKRLLSEGHRVWATGRSTGPLKQLQAEGAKIIQVDLSNRKEMDRLLLTIETPDVVIFSAGIGTFSYAYDATDEMIESIMDVNVVVPMQLTRRLLPRMMKRKKGHLMYIGSQAGKVATPKASIYAASKHALIGYTNALRMELAPFNMHVTTIHPGPIDTPFLDLADRSGKYRTSVGRHLLTVQTVVDAILRAIEKPVREVNLPWYMGITSKLYALMPSFIERVGRKFFYKKD</sequence>
<keyword evidence="2 4" id="KW-0560">Oxidoreductase</keyword>
<dbReference type="InterPro" id="IPR020904">
    <property type="entry name" value="Sc_DH/Rdtase_CS"/>
</dbReference>
<accession>A0A380BSB5</accession>
<dbReference type="Gene3D" id="3.40.50.720">
    <property type="entry name" value="NAD(P)-binding Rossmann-like Domain"/>
    <property type="match status" value="1"/>
</dbReference>
<dbReference type="SUPFAM" id="SSF51735">
    <property type="entry name" value="NAD(P)-binding Rossmann-fold domains"/>
    <property type="match status" value="1"/>
</dbReference>
<dbReference type="GO" id="GO:0016020">
    <property type="term" value="C:membrane"/>
    <property type="evidence" value="ECO:0007669"/>
    <property type="project" value="TreeGrafter"/>
</dbReference>
<organism evidence="4 5">
    <name type="scientific">Sporosarcina pasteurii</name>
    <name type="common">Bacillus pasteurii</name>
    <dbReference type="NCBI Taxonomy" id="1474"/>
    <lineage>
        <taxon>Bacteria</taxon>
        <taxon>Bacillati</taxon>
        <taxon>Bacillota</taxon>
        <taxon>Bacilli</taxon>
        <taxon>Bacillales</taxon>
        <taxon>Caryophanaceae</taxon>
        <taxon>Sporosarcina</taxon>
    </lineage>
</organism>
<dbReference type="EC" id="1.-.-.-" evidence="4"/>
<dbReference type="GO" id="GO:0016491">
    <property type="term" value="F:oxidoreductase activity"/>
    <property type="evidence" value="ECO:0007669"/>
    <property type="project" value="UniProtKB-KW"/>
</dbReference>
<name>A0A380BSB5_SPOPA</name>
<dbReference type="PANTHER" id="PTHR44196:SF1">
    <property type="entry name" value="DEHYDROGENASE_REDUCTASE SDR FAMILY MEMBER 7B"/>
    <property type="match status" value="1"/>
</dbReference>
<dbReference type="Proteomes" id="UP000254519">
    <property type="component" value="Unassembled WGS sequence"/>
</dbReference>
<evidence type="ECO:0000313" key="4">
    <source>
        <dbReference type="EMBL" id="SUJ05151.1"/>
    </source>
</evidence>
<dbReference type="InterPro" id="IPR036291">
    <property type="entry name" value="NAD(P)-bd_dom_sf"/>
</dbReference>
<dbReference type="PRINTS" id="PR00081">
    <property type="entry name" value="GDHRDH"/>
</dbReference>
<evidence type="ECO:0000256" key="2">
    <source>
        <dbReference type="ARBA" id="ARBA00023002"/>
    </source>
</evidence>
<keyword evidence="5" id="KW-1185">Reference proteome</keyword>
<evidence type="ECO:0000256" key="3">
    <source>
        <dbReference type="RuleBase" id="RU000363"/>
    </source>
</evidence>
<dbReference type="PROSITE" id="PS00061">
    <property type="entry name" value="ADH_SHORT"/>
    <property type="match status" value="1"/>
</dbReference>
<dbReference type="EMBL" id="UGYZ01000002">
    <property type="protein sequence ID" value="SUJ05151.1"/>
    <property type="molecule type" value="Genomic_DNA"/>
</dbReference>
<comment type="similarity">
    <text evidence="1 3">Belongs to the short-chain dehydrogenases/reductases (SDR) family.</text>
</comment>
<dbReference type="AlphaFoldDB" id="A0A380BSB5"/>
<dbReference type="PANTHER" id="PTHR44196">
    <property type="entry name" value="DEHYDROGENASE/REDUCTASE SDR FAMILY MEMBER 7B"/>
    <property type="match status" value="1"/>
</dbReference>
<evidence type="ECO:0000313" key="5">
    <source>
        <dbReference type="Proteomes" id="UP000254519"/>
    </source>
</evidence>
<dbReference type="InterPro" id="IPR002347">
    <property type="entry name" value="SDR_fam"/>
</dbReference>
<proteinExistence type="inferred from homology"/>
<reference evidence="4 5" key="1">
    <citation type="submission" date="2018-06" db="EMBL/GenBank/DDBJ databases">
        <authorList>
            <consortium name="Pathogen Informatics"/>
            <person name="Doyle S."/>
        </authorList>
    </citation>
    <scope>NUCLEOTIDE SEQUENCE [LARGE SCALE GENOMIC DNA]</scope>
    <source>
        <strain evidence="5">ATCC 11859 / DSM 33 / NCIB 8841 / NCTC 4822</strain>
    </source>
</reference>
<dbReference type="Pfam" id="PF00106">
    <property type="entry name" value="adh_short"/>
    <property type="match status" value="1"/>
</dbReference>
<dbReference type="PRINTS" id="PR00080">
    <property type="entry name" value="SDRFAMILY"/>
</dbReference>